<sequence>MEKYDTVIAGAGPAGIFCAIHAAAPQTRVLLLEKNATPGAKLNISGTGQCNLTHEGDIRSFFSRYGSHGQFLKPSLLSFTNKALIGFFEERGLSFETTPGGKIFPRSRNAADITALLIRECELREVILKCGEPVRQVEIANPGFRVQISAGWVYARHLVLATGGASYPKTGSTGDGYRIAASLGHTITDVGPALSPVIAEPFPFSSLAGITFPALPFSLWRNGRRIMEGNGDLLFTHTGLSGPGILDCSRDIRAGDEIRIAFSGSVRRDALEREILAAIARSPSKAIKSLVAGLGIPERLARLLPECAGVPADSTGAHLTAAARNRLISMLTEYPVRVSSVGNLSVAMVTRGGVALDEVNPKTMESRLVPGLFFAGEVLDIDGDTGGFNLQAAFSTGHCAARGILSGANKERQHP</sequence>
<keyword evidence="2" id="KW-0285">Flavoprotein</keyword>
<reference evidence="7" key="1">
    <citation type="journal article" date="2015" name="Microbiology">
        <title>Genome of Methanoregula boonei 6A8 reveals adaptations to oligotrophic peatland environments.</title>
        <authorList>
            <person name="Braeuer S."/>
            <person name="Cadillo-Quiroz H."/>
            <person name="Kyrpides N."/>
            <person name="Woyke T."/>
            <person name="Goodwin L."/>
            <person name="Detter C."/>
            <person name="Podell S."/>
            <person name="Yavitt J.B."/>
            <person name="Zinder S.H."/>
        </authorList>
    </citation>
    <scope>NUCLEOTIDE SEQUENCE [LARGE SCALE GENOMIC DNA]</scope>
    <source>
        <strain evidence="7">DSM 21154 / JCM 14090 / 6A8</strain>
    </source>
</reference>
<dbReference type="InterPro" id="IPR055178">
    <property type="entry name" value="RsdA/BaiN/AoA(So)-like_dom"/>
</dbReference>
<dbReference type="OrthoDB" id="11867at2157"/>
<dbReference type="Gene3D" id="1.10.8.260">
    <property type="entry name" value="HI0933 insert domain-like"/>
    <property type="match status" value="1"/>
</dbReference>
<evidence type="ECO:0000256" key="3">
    <source>
        <dbReference type="ARBA" id="ARBA00022827"/>
    </source>
</evidence>
<dbReference type="SUPFAM" id="SSF160996">
    <property type="entry name" value="HI0933 insert domain-like"/>
    <property type="match status" value="1"/>
</dbReference>
<dbReference type="Gene3D" id="3.50.50.60">
    <property type="entry name" value="FAD/NAD(P)-binding domain"/>
    <property type="match status" value="1"/>
</dbReference>
<evidence type="ECO:0000313" key="7">
    <source>
        <dbReference type="Proteomes" id="UP000002408"/>
    </source>
</evidence>
<feature type="domain" description="RsdA/BaiN/AoA(So)-like Rossmann fold-like" evidence="4">
    <location>
        <begin position="5"/>
        <end position="402"/>
    </location>
</feature>
<dbReference type="InterPro" id="IPR036188">
    <property type="entry name" value="FAD/NAD-bd_sf"/>
</dbReference>
<dbReference type="PANTHER" id="PTHR42887">
    <property type="entry name" value="OS12G0638800 PROTEIN"/>
    <property type="match status" value="1"/>
</dbReference>
<dbReference type="Proteomes" id="UP000002408">
    <property type="component" value="Chromosome"/>
</dbReference>
<dbReference type="PANTHER" id="PTHR42887:SF2">
    <property type="entry name" value="OS12G0638800 PROTEIN"/>
    <property type="match status" value="1"/>
</dbReference>
<dbReference type="NCBIfam" id="TIGR00275">
    <property type="entry name" value="aminoacetone oxidase family FAD-binding enzyme"/>
    <property type="match status" value="1"/>
</dbReference>
<dbReference type="HOGENOM" id="CLU_025174_3_1_2"/>
<evidence type="ECO:0000313" key="6">
    <source>
        <dbReference type="EMBL" id="ABS55896.1"/>
    </source>
</evidence>
<feature type="domain" description="RsdA/BaiN/AoA(So)-like insert" evidence="5">
    <location>
        <begin position="192"/>
        <end position="349"/>
    </location>
</feature>
<evidence type="ECO:0000259" key="4">
    <source>
        <dbReference type="Pfam" id="PF03486"/>
    </source>
</evidence>
<dbReference type="InterPro" id="IPR023166">
    <property type="entry name" value="BaiN-like_dom_sf"/>
</dbReference>
<proteinExistence type="predicted"/>
<dbReference type="KEGG" id="mbn:Mboo_1378"/>
<accession>A7I835</accession>
<dbReference type="RefSeq" id="WP_012106929.1">
    <property type="nucleotide sequence ID" value="NC_009712.1"/>
</dbReference>
<name>A7I835_METB6</name>
<dbReference type="Pfam" id="PF22780">
    <property type="entry name" value="HI0933_like_1st"/>
    <property type="match status" value="1"/>
</dbReference>
<dbReference type="InterPro" id="IPR004792">
    <property type="entry name" value="BaiN-like"/>
</dbReference>
<dbReference type="InterPro" id="IPR057661">
    <property type="entry name" value="RsdA/BaiN/AoA(So)_Rossmann"/>
</dbReference>
<dbReference type="Gene3D" id="2.40.30.10">
    <property type="entry name" value="Translation factors"/>
    <property type="match status" value="1"/>
</dbReference>
<keyword evidence="7" id="KW-1185">Reference proteome</keyword>
<dbReference type="PRINTS" id="PR00411">
    <property type="entry name" value="PNDRDTASEI"/>
</dbReference>
<dbReference type="EMBL" id="CP000780">
    <property type="protein sequence ID" value="ABS55896.1"/>
    <property type="molecule type" value="Genomic_DNA"/>
</dbReference>
<evidence type="ECO:0000256" key="1">
    <source>
        <dbReference type="ARBA" id="ARBA00001974"/>
    </source>
</evidence>
<dbReference type="SUPFAM" id="SSF51905">
    <property type="entry name" value="FAD/NAD(P)-binding domain"/>
    <property type="match status" value="1"/>
</dbReference>
<dbReference type="AlphaFoldDB" id="A7I835"/>
<keyword evidence="3" id="KW-0274">FAD</keyword>
<evidence type="ECO:0000256" key="2">
    <source>
        <dbReference type="ARBA" id="ARBA00022630"/>
    </source>
</evidence>
<dbReference type="GeneID" id="5412028"/>
<protein>
    <submittedName>
        <fullName evidence="6">HI0933 family protein</fullName>
    </submittedName>
</protein>
<comment type="cofactor">
    <cofactor evidence="1">
        <name>FAD</name>
        <dbReference type="ChEBI" id="CHEBI:57692"/>
    </cofactor>
</comment>
<gene>
    <name evidence="6" type="ordered locus">Mboo_1378</name>
</gene>
<dbReference type="PRINTS" id="PR00368">
    <property type="entry name" value="FADPNR"/>
</dbReference>
<dbReference type="STRING" id="456442.Mboo_1378"/>
<evidence type="ECO:0000259" key="5">
    <source>
        <dbReference type="Pfam" id="PF22780"/>
    </source>
</evidence>
<dbReference type="eggNOG" id="arCOG00575">
    <property type="taxonomic scope" value="Archaea"/>
</dbReference>
<dbReference type="Pfam" id="PF03486">
    <property type="entry name" value="HI0933_like"/>
    <property type="match status" value="1"/>
</dbReference>
<organism evidence="6 7">
    <name type="scientific">Methanoregula boonei (strain DSM 21154 / JCM 14090 / 6A8)</name>
    <dbReference type="NCBI Taxonomy" id="456442"/>
    <lineage>
        <taxon>Archaea</taxon>
        <taxon>Methanobacteriati</taxon>
        <taxon>Methanobacteriota</taxon>
        <taxon>Stenosarchaea group</taxon>
        <taxon>Methanomicrobia</taxon>
        <taxon>Methanomicrobiales</taxon>
        <taxon>Methanoregulaceae</taxon>
        <taxon>Methanoregula</taxon>
    </lineage>
</organism>